<protein>
    <submittedName>
        <fullName evidence="3">Uncharacterized protein</fullName>
    </submittedName>
</protein>
<dbReference type="Proteomes" id="UP001143509">
    <property type="component" value="Unassembled WGS sequence"/>
</dbReference>
<keyword evidence="4" id="KW-1185">Reference proteome</keyword>
<evidence type="ECO:0000256" key="2">
    <source>
        <dbReference type="SAM" id="Phobius"/>
    </source>
</evidence>
<proteinExistence type="predicted"/>
<feature type="compositionally biased region" description="Gly residues" evidence="1">
    <location>
        <begin position="1"/>
        <end position="11"/>
    </location>
</feature>
<accession>A0ABQ5TAI2</accession>
<feature type="compositionally biased region" description="Basic and acidic residues" evidence="1">
    <location>
        <begin position="13"/>
        <end position="26"/>
    </location>
</feature>
<dbReference type="EMBL" id="BSFD01000006">
    <property type="protein sequence ID" value="GLK49152.1"/>
    <property type="molecule type" value="Genomic_DNA"/>
</dbReference>
<name>A0ABQ5TAI2_9CAUL</name>
<keyword evidence="2" id="KW-0812">Transmembrane</keyword>
<organism evidence="3 4">
    <name type="scientific">Brevundimonas intermedia</name>
    <dbReference type="NCBI Taxonomy" id="74315"/>
    <lineage>
        <taxon>Bacteria</taxon>
        <taxon>Pseudomonadati</taxon>
        <taxon>Pseudomonadota</taxon>
        <taxon>Alphaproteobacteria</taxon>
        <taxon>Caulobacterales</taxon>
        <taxon>Caulobacteraceae</taxon>
        <taxon>Brevundimonas</taxon>
    </lineage>
</organism>
<feature type="region of interest" description="Disordered" evidence="1">
    <location>
        <begin position="1"/>
        <end position="26"/>
    </location>
</feature>
<evidence type="ECO:0000313" key="3">
    <source>
        <dbReference type="EMBL" id="GLK49152.1"/>
    </source>
</evidence>
<evidence type="ECO:0000256" key="1">
    <source>
        <dbReference type="SAM" id="MobiDB-lite"/>
    </source>
</evidence>
<keyword evidence="2" id="KW-1133">Transmembrane helix</keyword>
<feature type="transmembrane region" description="Helical" evidence="2">
    <location>
        <begin position="53"/>
        <end position="78"/>
    </location>
</feature>
<gene>
    <name evidence="3" type="ORF">GCM10017620_21250</name>
</gene>
<reference evidence="3" key="1">
    <citation type="journal article" date="2014" name="Int. J. Syst. Evol. Microbiol.">
        <title>Complete genome of a new Firmicutes species belonging to the dominant human colonic microbiota ('Ruminococcus bicirculans') reveals two chromosomes and a selective capacity to utilize plant glucans.</title>
        <authorList>
            <consortium name="NISC Comparative Sequencing Program"/>
            <person name="Wegmann U."/>
            <person name="Louis P."/>
            <person name="Goesmann A."/>
            <person name="Henrissat B."/>
            <person name="Duncan S.H."/>
            <person name="Flint H.J."/>
        </authorList>
    </citation>
    <scope>NUCLEOTIDE SEQUENCE</scope>
    <source>
        <strain evidence="3">VKM B-1499</strain>
    </source>
</reference>
<sequence>MPGVGHQGGGIRDQARAELADDESQIDHQADGVAPVAGVHRPVSVAVSVVMPMAMVMMAMVVIMVVICVVVICVVVSVRGAHVSAYTPFPQTAKLLYDNALNVIM</sequence>
<evidence type="ECO:0000313" key="4">
    <source>
        <dbReference type="Proteomes" id="UP001143509"/>
    </source>
</evidence>
<comment type="caution">
    <text evidence="3">The sequence shown here is derived from an EMBL/GenBank/DDBJ whole genome shotgun (WGS) entry which is preliminary data.</text>
</comment>
<keyword evidence="2" id="KW-0472">Membrane</keyword>
<reference evidence="3" key="2">
    <citation type="submission" date="2023-01" db="EMBL/GenBank/DDBJ databases">
        <authorList>
            <person name="Sun Q."/>
            <person name="Evtushenko L."/>
        </authorList>
    </citation>
    <scope>NUCLEOTIDE SEQUENCE</scope>
    <source>
        <strain evidence="3">VKM B-1499</strain>
    </source>
</reference>